<dbReference type="InterPro" id="IPR006665">
    <property type="entry name" value="OmpA-like"/>
</dbReference>
<feature type="compositionally biased region" description="Basic and acidic residues" evidence="5">
    <location>
        <begin position="151"/>
        <end position="171"/>
    </location>
</feature>
<comment type="subcellular location">
    <subcellularLocation>
        <location evidence="1">Cell outer membrane</location>
    </subcellularLocation>
</comment>
<dbReference type="Gene3D" id="3.30.1330.60">
    <property type="entry name" value="OmpA-like domain"/>
    <property type="match status" value="1"/>
</dbReference>
<evidence type="ECO:0000259" key="7">
    <source>
        <dbReference type="PROSITE" id="PS51123"/>
    </source>
</evidence>
<dbReference type="InterPro" id="IPR006664">
    <property type="entry name" value="OMP_bac"/>
</dbReference>
<dbReference type="InterPro" id="IPR036737">
    <property type="entry name" value="OmpA-like_sf"/>
</dbReference>
<keyword evidence="2 4" id="KW-0472">Membrane</keyword>
<dbReference type="PROSITE" id="PS51123">
    <property type="entry name" value="OMPA_2"/>
    <property type="match status" value="1"/>
</dbReference>
<dbReference type="OrthoDB" id="5166631at2"/>
<keyword evidence="9" id="KW-1185">Reference proteome</keyword>
<evidence type="ECO:0000313" key="9">
    <source>
        <dbReference type="Proteomes" id="UP000019754"/>
    </source>
</evidence>
<protein>
    <recommendedName>
        <fullName evidence="7">OmpA-like domain-containing protein</fullName>
    </recommendedName>
</protein>
<feature type="domain" description="OmpA-like" evidence="7">
    <location>
        <begin position="54"/>
        <end position="171"/>
    </location>
</feature>
<dbReference type="Pfam" id="PF00691">
    <property type="entry name" value="OmpA"/>
    <property type="match status" value="1"/>
</dbReference>
<dbReference type="GO" id="GO:0009279">
    <property type="term" value="C:cell outer membrane"/>
    <property type="evidence" value="ECO:0007669"/>
    <property type="project" value="UniProtKB-SubCell"/>
</dbReference>
<dbReference type="PANTHER" id="PTHR30329:SF21">
    <property type="entry name" value="LIPOPROTEIN YIAD-RELATED"/>
    <property type="match status" value="1"/>
</dbReference>
<reference evidence="8 9" key="1">
    <citation type="journal article" date="2013" name="Genome Announc.">
        <title>Draft genome sequence of an Actinobacterium, Brachybacterium muris strain UCD-AY4.</title>
        <authorList>
            <person name="Lo J.R."/>
            <person name="Lang J.M."/>
            <person name="Darling A.E."/>
            <person name="Eisen J.A."/>
            <person name="Coil D.A."/>
        </authorList>
    </citation>
    <scope>NUCLEOTIDE SEQUENCE [LARGE SCALE GENOMIC DNA]</scope>
    <source>
        <strain evidence="8 9">UCD-AY4</strain>
    </source>
</reference>
<comment type="caution">
    <text evidence="8">The sequence shown here is derived from an EMBL/GenBank/DDBJ whole genome shotgun (WGS) entry which is preliminary data.</text>
</comment>
<dbReference type="EMBL" id="AORC01000014">
    <property type="protein sequence ID" value="EYT48578.1"/>
    <property type="molecule type" value="Genomic_DNA"/>
</dbReference>
<dbReference type="HOGENOM" id="CLU_016890_10_2_11"/>
<evidence type="ECO:0000256" key="6">
    <source>
        <dbReference type="SAM" id="SignalP"/>
    </source>
</evidence>
<evidence type="ECO:0000256" key="4">
    <source>
        <dbReference type="PROSITE-ProRule" id="PRU00473"/>
    </source>
</evidence>
<dbReference type="PANTHER" id="PTHR30329">
    <property type="entry name" value="STATOR ELEMENT OF FLAGELLAR MOTOR COMPLEX"/>
    <property type="match status" value="1"/>
</dbReference>
<feature type="chain" id="PRO_5001501219" description="OmpA-like domain-containing protein" evidence="6">
    <location>
        <begin position="28"/>
        <end position="171"/>
    </location>
</feature>
<keyword evidence="3" id="KW-0998">Cell outer membrane</keyword>
<feature type="signal peptide" evidence="6">
    <location>
        <begin position="1"/>
        <end position="27"/>
    </location>
</feature>
<feature type="region of interest" description="Disordered" evidence="5">
    <location>
        <begin position="132"/>
        <end position="171"/>
    </location>
</feature>
<evidence type="ECO:0000256" key="5">
    <source>
        <dbReference type="SAM" id="MobiDB-lite"/>
    </source>
</evidence>
<evidence type="ECO:0000256" key="1">
    <source>
        <dbReference type="ARBA" id="ARBA00004442"/>
    </source>
</evidence>
<evidence type="ECO:0000313" key="8">
    <source>
        <dbReference type="EMBL" id="EYT48578.1"/>
    </source>
</evidence>
<name>A0A022KS59_9MICO</name>
<keyword evidence="6" id="KW-0732">Signal</keyword>
<organism evidence="8 9">
    <name type="scientific">Brachybacterium muris UCD-AY4</name>
    <dbReference type="NCBI Taxonomy" id="1249481"/>
    <lineage>
        <taxon>Bacteria</taxon>
        <taxon>Bacillati</taxon>
        <taxon>Actinomycetota</taxon>
        <taxon>Actinomycetes</taxon>
        <taxon>Micrococcales</taxon>
        <taxon>Dermabacteraceae</taxon>
        <taxon>Brachybacterium</taxon>
    </lineage>
</organism>
<accession>A0A022KS59</accession>
<proteinExistence type="predicted"/>
<dbReference type="SUPFAM" id="SSF103088">
    <property type="entry name" value="OmpA-like"/>
    <property type="match status" value="1"/>
</dbReference>
<dbReference type="CDD" id="cd07185">
    <property type="entry name" value="OmpA_C-like"/>
    <property type="match status" value="1"/>
</dbReference>
<gene>
    <name evidence="8" type="ORF">D641_0111790</name>
</gene>
<dbReference type="InterPro" id="IPR050330">
    <property type="entry name" value="Bact_OuterMem_StrucFunc"/>
</dbReference>
<evidence type="ECO:0000256" key="2">
    <source>
        <dbReference type="ARBA" id="ARBA00023136"/>
    </source>
</evidence>
<dbReference type="STRING" id="1249481.D641_0111790"/>
<sequence>MRRTGTRPLGVAALCAALLIGAGAARADDVISLDANITAMDRNVTPVDDRVTEGGTTTITLESDILFDFGSAELSEVAQKKIGELVGEIPEGGAVSVDGHTDDVPYHRGNDVLSQERAQAVADAIAAARPDLDLTVTGHGDADPVAPNSKGGEDNPEGRAENRRVEIRYDG</sequence>
<dbReference type="PRINTS" id="PR01021">
    <property type="entry name" value="OMPADOMAIN"/>
</dbReference>
<dbReference type="RefSeq" id="WP_017823714.1">
    <property type="nucleotide sequence ID" value="NZ_AORC01000014.1"/>
</dbReference>
<dbReference type="Proteomes" id="UP000019754">
    <property type="component" value="Unassembled WGS sequence"/>
</dbReference>
<dbReference type="AlphaFoldDB" id="A0A022KS59"/>
<evidence type="ECO:0000256" key="3">
    <source>
        <dbReference type="ARBA" id="ARBA00023237"/>
    </source>
</evidence>